<evidence type="ECO:0000313" key="2">
    <source>
        <dbReference type="Proteomes" id="UP000095728"/>
    </source>
</evidence>
<dbReference type="GO" id="GO:0033615">
    <property type="term" value="P:mitochondrial proton-transporting ATP synthase complex assembly"/>
    <property type="evidence" value="ECO:0007669"/>
    <property type="project" value="InterPro"/>
</dbReference>
<evidence type="ECO:0008006" key="3">
    <source>
        <dbReference type="Google" id="ProtNLM"/>
    </source>
</evidence>
<dbReference type="PANTHER" id="PTHR28015">
    <property type="entry name" value="ATP SYNTHASE ASSEMBLY FACTOR FMC1, MITOCHONDRIAL"/>
    <property type="match status" value="1"/>
</dbReference>
<dbReference type="STRING" id="56408.A0A1E5RN90"/>
<name>A0A1E5RN90_9ASCO</name>
<accession>A0A1E5RN90</accession>
<dbReference type="Proteomes" id="UP000095728">
    <property type="component" value="Unassembled WGS sequence"/>
</dbReference>
<dbReference type="OrthoDB" id="15893at2759"/>
<dbReference type="AlphaFoldDB" id="A0A1E5RN90"/>
<dbReference type="PANTHER" id="PTHR28015:SF1">
    <property type="entry name" value="ATP SYNTHASE ASSEMBLY FACTOR FMC1, MITOCHONDRIAL"/>
    <property type="match status" value="1"/>
</dbReference>
<dbReference type="InParanoid" id="A0A1E5RN90"/>
<proteinExistence type="predicted"/>
<protein>
    <recommendedName>
        <fullName evidence="3">ATP synthase assembly factor FMC1, mitochondrial</fullName>
    </recommendedName>
</protein>
<evidence type="ECO:0000313" key="1">
    <source>
        <dbReference type="EMBL" id="OEJ88334.1"/>
    </source>
</evidence>
<gene>
    <name evidence="1" type="ORF">AWRI3579_g861</name>
</gene>
<keyword evidence="2" id="KW-1185">Reference proteome</keyword>
<dbReference type="FunCoup" id="A0A1E5RN90">
    <property type="interactions" value="81"/>
</dbReference>
<dbReference type="GO" id="GO:0005759">
    <property type="term" value="C:mitochondrial matrix"/>
    <property type="evidence" value="ECO:0007669"/>
    <property type="project" value="TreeGrafter"/>
</dbReference>
<sequence length="169" mass="19594">MSAVSFTPELKASYKNLVKSLVRSSRRSRIQQLEASQKKEIALLKYDLIKLNRLNLQSTDPKNMEKHSDTKKQIERLENSALENSKKLLFHPQISHLKELILTSTPSSDSTKHSNRIKHFKEVSDFLINQSEYDELVERYNPGLTMSQEEKVKRTAQKVGFEIPPERVN</sequence>
<reference evidence="2" key="1">
    <citation type="journal article" date="2016" name="Genome Announc.">
        <title>Genome sequences of three species of Hanseniaspora isolated from spontaneous wine fermentations.</title>
        <authorList>
            <person name="Sternes P.R."/>
            <person name="Lee D."/>
            <person name="Kutyna D.R."/>
            <person name="Borneman A.R."/>
        </authorList>
    </citation>
    <scope>NUCLEOTIDE SEQUENCE [LARGE SCALE GENOMIC DNA]</scope>
    <source>
        <strain evidence="2">AWRI3579</strain>
    </source>
</reference>
<dbReference type="EMBL" id="LPNM01000005">
    <property type="protein sequence ID" value="OEJ88334.1"/>
    <property type="molecule type" value="Genomic_DNA"/>
</dbReference>
<dbReference type="InterPro" id="IPR039196">
    <property type="entry name" value="Fmc1"/>
</dbReference>
<dbReference type="Pfam" id="PF13233">
    <property type="entry name" value="Complex1_LYR_2"/>
    <property type="match status" value="1"/>
</dbReference>
<comment type="caution">
    <text evidence="1">The sequence shown here is derived from an EMBL/GenBank/DDBJ whole genome shotgun (WGS) entry which is preliminary data.</text>
</comment>
<organism evidence="1 2">
    <name type="scientific">Hanseniaspora osmophila</name>
    <dbReference type="NCBI Taxonomy" id="56408"/>
    <lineage>
        <taxon>Eukaryota</taxon>
        <taxon>Fungi</taxon>
        <taxon>Dikarya</taxon>
        <taxon>Ascomycota</taxon>
        <taxon>Saccharomycotina</taxon>
        <taxon>Saccharomycetes</taxon>
        <taxon>Saccharomycodales</taxon>
        <taxon>Saccharomycodaceae</taxon>
        <taxon>Hanseniaspora</taxon>
    </lineage>
</organism>